<dbReference type="EMBL" id="LAZR01001439">
    <property type="protein sequence ID" value="KKN44629.1"/>
    <property type="molecule type" value="Genomic_DNA"/>
</dbReference>
<accession>A0A0F9QQ98</accession>
<dbReference type="Gene3D" id="1.10.10.10">
    <property type="entry name" value="Winged helix-like DNA-binding domain superfamily/Winged helix DNA-binding domain"/>
    <property type="match status" value="1"/>
</dbReference>
<proteinExistence type="predicted"/>
<comment type="caution">
    <text evidence="2">The sequence shown here is derived from an EMBL/GenBank/DDBJ whole genome shotgun (WGS) entry which is preliminary data.</text>
</comment>
<evidence type="ECO:0000313" key="2">
    <source>
        <dbReference type="EMBL" id="KKN44629.1"/>
    </source>
</evidence>
<name>A0A0F9QQ98_9ZZZZ</name>
<protein>
    <recommendedName>
        <fullName evidence="1">Winged helix DNA-binding domain-containing protein</fullName>
    </recommendedName>
</protein>
<feature type="domain" description="Winged helix DNA-binding" evidence="1">
    <location>
        <begin position="37"/>
        <end position="102"/>
    </location>
</feature>
<dbReference type="InterPro" id="IPR036390">
    <property type="entry name" value="WH_DNA-bd_sf"/>
</dbReference>
<dbReference type="Pfam" id="PF13601">
    <property type="entry name" value="HTH_34"/>
    <property type="match status" value="1"/>
</dbReference>
<gene>
    <name evidence="2" type="ORF">LCGC14_0691050</name>
</gene>
<reference evidence="2" key="1">
    <citation type="journal article" date="2015" name="Nature">
        <title>Complex archaea that bridge the gap between prokaryotes and eukaryotes.</title>
        <authorList>
            <person name="Spang A."/>
            <person name="Saw J.H."/>
            <person name="Jorgensen S.L."/>
            <person name="Zaremba-Niedzwiedzka K."/>
            <person name="Martijn J."/>
            <person name="Lind A.E."/>
            <person name="van Eijk R."/>
            <person name="Schleper C."/>
            <person name="Guy L."/>
            <person name="Ettema T.J."/>
        </authorList>
    </citation>
    <scope>NUCLEOTIDE SEQUENCE</scope>
</reference>
<organism evidence="2">
    <name type="scientific">marine sediment metagenome</name>
    <dbReference type="NCBI Taxonomy" id="412755"/>
    <lineage>
        <taxon>unclassified sequences</taxon>
        <taxon>metagenomes</taxon>
        <taxon>ecological metagenomes</taxon>
    </lineage>
</organism>
<dbReference type="SUPFAM" id="SSF46785">
    <property type="entry name" value="Winged helix' DNA-binding domain"/>
    <property type="match status" value="1"/>
</dbReference>
<dbReference type="AlphaFoldDB" id="A0A0F9QQ98"/>
<evidence type="ECO:0000259" key="1">
    <source>
        <dbReference type="Pfam" id="PF13601"/>
    </source>
</evidence>
<dbReference type="InterPro" id="IPR027395">
    <property type="entry name" value="WH_DNA-bd_dom"/>
</dbReference>
<sequence>MSTNQILDEIIKGTEKINSKVCSLNRSLLLALCYYFIDGIQFRELKTALNISDGNLSSNLRVLTKVDYLKEEETIMDKKKIKYFSITKSGKRELKKILNWMELINKLLEEDKNETEL</sequence>
<dbReference type="InterPro" id="IPR036388">
    <property type="entry name" value="WH-like_DNA-bd_sf"/>
</dbReference>